<protein>
    <submittedName>
        <fullName evidence="2">NADP-dependent aryl-alcohol dehydrogenase</fullName>
    </submittedName>
</protein>
<proteinExistence type="predicted"/>
<dbReference type="InterPro" id="IPR020471">
    <property type="entry name" value="AKR"/>
</dbReference>
<reference evidence="2" key="1">
    <citation type="journal article" date="2014" name="Int. J. Syst. Evol. Microbiol.">
        <title>Complete genome sequence of Corynebacterium casei LMG S-19264T (=DSM 44701T), isolated from a smear-ripened cheese.</title>
        <authorList>
            <consortium name="US DOE Joint Genome Institute (JGI-PGF)"/>
            <person name="Walter F."/>
            <person name="Albersmeier A."/>
            <person name="Kalinowski J."/>
            <person name="Ruckert C."/>
        </authorList>
    </citation>
    <scope>NUCLEOTIDE SEQUENCE</scope>
    <source>
        <strain evidence="2">JCM 3346</strain>
    </source>
</reference>
<evidence type="ECO:0000313" key="3">
    <source>
        <dbReference type="Proteomes" id="UP000610303"/>
    </source>
</evidence>
<dbReference type="GO" id="GO:0016491">
    <property type="term" value="F:oxidoreductase activity"/>
    <property type="evidence" value="ECO:0007669"/>
    <property type="project" value="InterPro"/>
</dbReference>
<dbReference type="InterPro" id="IPR023210">
    <property type="entry name" value="NADP_OxRdtase_dom"/>
</dbReference>
<feature type="domain" description="NADP-dependent oxidoreductase" evidence="1">
    <location>
        <begin position="28"/>
        <end position="325"/>
    </location>
</feature>
<dbReference type="Gene3D" id="3.20.20.100">
    <property type="entry name" value="NADP-dependent oxidoreductase domain"/>
    <property type="match status" value="1"/>
</dbReference>
<gene>
    <name evidence="2" type="ORF">GCM10010196_20590</name>
</gene>
<dbReference type="RefSeq" id="WP_189085279.1">
    <property type="nucleotide sequence ID" value="NZ_BMRJ01000002.1"/>
</dbReference>
<dbReference type="AlphaFoldDB" id="A0A918CJ80"/>
<evidence type="ECO:0000259" key="1">
    <source>
        <dbReference type="Pfam" id="PF00248"/>
    </source>
</evidence>
<dbReference type="GO" id="GO:0005829">
    <property type="term" value="C:cytosol"/>
    <property type="evidence" value="ECO:0007669"/>
    <property type="project" value="TreeGrafter"/>
</dbReference>
<organism evidence="2 3">
    <name type="scientific">Agromyces mediolanus</name>
    <name type="common">Corynebacterium mediolanum</name>
    <dbReference type="NCBI Taxonomy" id="41986"/>
    <lineage>
        <taxon>Bacteria</taxon>
        <taxon>Bacillati</taxon>
        <taxon>Actinomycetota</taxon>
        <taxon>Actinomycetes</taxon>
        <taxon>Micrococcales</taxon>
        <taxon>Microbacteriaceae</taxon>
        <taxon>Agromyces</taxon>
    </lineage>
</organism>
<sequence length="331" mass="34609">MTESSAIAATSPALARLAETLGVRPFPLALGGNVFGWTADEAGSFEVLDAFVAGGGTLLDTADGYSHWVPGHTGGESETIIGRWLAGRSDRDELAIASKVSTHPEFAGLSAANIRAAADASLTRLGTDRIDLYYAHFDDESVPLEETVGALSALVDAGKVRAIAISNYTPERIDEWFRVTAENGFHRAVALQPHYNLVEREFEGALRERAEREGLAVLPYFSLAKGFLAGKYRAAADLEAPGASVRAGGAAEYLDDRGRAVLSALDEIAAAHGVEVATVSLAWLRSRPTVAAPIASARTTAQLPALLASAELELTPAELAALDAASAPASA</sequence>
<dbReference type="EMBL" id="BMRJ01000002">
    <property type="protein sequence ID" value="GGR26958.1"/>
    <property type="molecule type" value="Genomic_DNA"/>
</dbReference>
<evidence type="ECO:0000313" key="2">
    <source>
        <dbReference type="EMBL" id="GGR26958.1"/>
    </source>
</evidence>
<dbReference type="PANTHER" id="PTHR43364:SF6">
    <property type="entry name" value="OXIDOREDUCTASE-RELATED"/>
    <property type="match status" value="1"/>
</dbReference>
<reference evidence="2" key="2">
    <citation type="submission" date="2020-09" db="EMBL/GenBank/DDBJ databases">
        <authorList>
            <person name="Sun Q."/>
            <person name="Ohkuma M."/>
        </authorList>
    </citation>
    <scope>NUCLEOTIDE SEQUENCE</scope>
    <source>
        <strain evidence="2">JCM 3346</strain>
    </source>
</reference>
<keyword evidence="3" id="KW-1185">Reference proteome</keyword>
<dbReference type="PANTHER" id="PTHR43364">
    <property type="entry name" value="NADH-SPECIFIC METHYLGLYOXAL REDUCTASE-RELATED"/>
    <property type="match status" value="1"/>
</dbReference>
<name>A0A918CJ80_AGRME</name>
<dbReference type="Pfam" id="PF00248">
    <property type="entry name" value="Aldo_ket_red"/>
    <property type="match status" value="1"/>
</dbReference>
<dbReference type="InterPro" id="IPR036812">
    <property type="entry name" value="NAD(P)_OxRdtase_dom_sf"/>
</dbReference>
<accession>A0A918CJ80</accession>
<dbReference type="InterPro" id="IPR050523">
    <property type="entry name" value="AKR_Detox_Biosynth"/>
</dbReference>
<dbReference type="PRINTS" id="PR00069">
    <property type="entry name" value="ALDKETRDTASE"/>
</dbReference>
<dbReference type="Proteomes" id="UP000610303">
    <property type="component" value="Unassembled WGS sequence"/>
</dbReference>
<dbReference type="SUPFAM" id="SSF51430">
    <property type="entry name" value="NAD(P)-linked oxidoreductase"/>
    <property type="match status" value="1"/>
</dbReference>
<comment type="caution">
    <text evidence="2">The sequence shown here is derived from an EMBL/GenBank/DDBJ whole genome shotgun (WGS) entry which is preliminary data.</text>
</comment>